<keyword evidence="3 6" id="KW-0812">Transmembrane</keyword>
<keyword evidence="4 6" id="KW-1133">Transmembrane helix</keyword>
<dbReference type="Proteomes" id="UP000265100">
    <property type="component" value="Chromosome 12"/>
</dbReference>
<dbReference type="InterPro" id="IPR012496">
    <property type="entry name" value="TMC_dom"/>
</dbReference>
<feature type="compositionally biased region" description="Basic and acidic residues" evidence="7">
    <location>
        <begin position="144"/>
        <end position="172"/>
    </location>
</feature>
<feature type="transmembrane region" description="Helical" evidence="6">
    <location>
        <begin position="444"/>
        <end position="465"/>
    </location>
</feature>
<dbReference type="Ensembl" id="ENSACLT00000084221.1">
    <property type="protein sequence ID" value="ENSACLP00000058582.1"/>
    <property type="gene ID" value="ENSACLG00000011303.2"/>
</dbReference>
<dbReference type="PANTHER" id="PTHR23302:SF62">
    <property type="entry name" value="TRANSMEMBRANE CHANNEL-LIKE PROTEIN 2-B"/>
    <property type="match status" value="1"/>
</dbReference>
<evidence type="ECO:0000259" key="8">
    <source>
        <dbReference type="Pfam" id="PF07810"/>
    </source>
</evidence>
<dbReference type="Pfam" id="PF07810">
    <property type="entry name" value="TMC"/>
    <property type="match status" value="1"/>
</dbReference>
<feature type="transmembrane region" description="Helical" evidence="6">
    <location>
        <begin position="712"/>
        <end position="733"/>
    </location>
</feature>
<feature type="transmembrane region" description="Helical" evidence="6">
    <location>
        <begin position="27"/>
        <end position="48"/>
    </location>
</feature>
<dbReference type="GO" id="GO:0008381">
    <property type="term" value="F:mechanosensitive monoatomic ion channel activity"/>
    <property type="evidence" value="ECO:0007669"/>
    <property type="project" value="TreeGrafter"/>
</dbReference>
<keyword evidence="5 6" id="KW-0472">Membrane</keyword>
<sequence length="927" mass="104906">MEVDATLDSGSEGKSYGTIFLDMLLHFQYQTLCKKIIYICMCVCVCVLDEARRRSKNRRAKAQRKTKQVSDDEDEEEDEDEAPRKRGRRKRTKPQDSDQDDEEDKRRVRQKGAKAPRRKAANEERDEESEEDQGKRKKGGRAPSKQEKEDQNKEKKGNVKGKDETNKGSEKDKKKKNGKQSRSSSSEDESEDESDEESMSEGEIAALKEQVEEKKKLIATLRNKPWRMKRRLVLLKEAQEFVEKFEGALGKGRGKKLYAFKVMMTKVLMGLPYGSIPRKTVPRSEQDTAMDFSVLFDFGVRILASSLCQGGSLLRVYPACCPILGYCKYSILFYGYYNNERNIGVLKFRLPLSYLLTGVGIFGYSLMVVIRTMARNANEGGDGGDEGEFTFSWKMFTSWDYLIGNPETADNKYASITTSFKESIVDEKENQKDENIHLQRFLRILANIMILCCLGGSGYLIYFVVKRSQDFAKMDPASLTWFQKNEVEFVMSLLGLVCPPLFETIAELEDYHPRIALKWQLGRIFALFLGNLYTFLFALFDEVNDKLETEQELKNATEWAIHEYNANYSSYYNTTDVPPLVVNPADAVRGPCWETAVGIEFVKLIVSDMQVTFLTILIGDFARAIIVRFLNYCWCWDLEAGFPSYAEFDISGNVLGLIFNQGMIWMGAFYAPGLVGLNVLRLLTSMYFQCWAVMACNVPHERVFKASRSNNFYMGLLLLVLFLSLLPVVYTIMTLPPSFDCGPFSGQDRMYDVVMETITQDLPAFIGTIFTYATNPGLIMPAVLLMVLAIYYLNTVSKGYQQANLDLKKKMKMARDEEKNRRNNKDSTNQVMKDLEDLLPNKSLIPPPTEEEPPHDIVIEKGSKSTKMKPGSAGKGVNLQKEVSLAATNPRGPVAHPPRARGGPPGHLRGPLPGPGRGRGRGAPPRT</sequence>
<feature type="compositionally biased region" description="Basic residues" evidence="7">
    <location>
        <begin position="55"/>
        <end position="67"/>
    </location>
</feature>
<dbReference type="GeneTree" id="ENSGT01050000244942"/>
<dbReference type="PANTHER" id="PTHR23302">
    <property type="entry name" value="TRANSMEMBRANE CHANNEL-RELATED"/>
    <property type="match status" value="1"/>
</dbReference>
<proteinExistence type="inferred from homology"/>
<dbReference type="InterPro" id="IPR038900">
    <property type="entry name" value="TMC"/>
</dbReference>
<evidence type="ECO:0000313" key="9">
    <source>
        <dbReference type="Ensembl" id="ENSACLP00000058582.1"/>
    </source>
</evidence>
<dbReference type="AlphaFoldDB" id="A0AAX7TPS1"/>
<evidence type="ECO:0000313" key="10">
    <source>
        <dbReference type="Proteomes" id="UP000265100"/>
    </source>
</evidence>
<feature type="transmembrane region" description="Helical" evidence="6">
    <location>
        <begin position="663"/>
        <end position="684"/>
    </location>
</feature>
<dbReference type="GO" id="GO:0005886">
    <property type="term" value="C:plasma membrane"/>
    <property type="evidence" value="ECO:0007669"/>
    <property type="project" value="InterPro"/>
</dbReference>
<feature type="transmembrane region" description="Helical" evidence="6">
    <location>
        <begin position="520"/>
        <end position="540"/>
    </location>
</feature>
<protein>
    <recommendedName>
        <fullName evidence="6">Transmembrane channel-like protein</fullName>
    </recommendedName>
</protein>
<feature type="region of interest" description="Disordered" evidence="7">
    <location>
        <begin position="861"/>
        <end position="927"/>
    </location>
</feature>
<feature type="domain" description="TMC" evidence="8">
    <location>
        <begin position="592"/>
        <end position="707"/>
    </location>
</feature>
<dbReference type="GO" id="GO:0050910">
    <property type="term" value="P:detection of mechanical stimulus involved in sensory perception of sound"/>
    <property type="evidence" value="ECO:0007669"/>
    <property type="project" value="TreeGrafter"/>
</dbReference>
<feature type="transmembrane region" description="Helical" evidence="6">
    <location>
        <begin position="352"/>
        <end position="370"/>
    </location>
</feature>
<evidence type="ECO:0000256" key="2">
    <source>
        <dbReference type="ARBA" id="ARBA00006510"/>
    </source>
</evidence>
<comment type="similarity">
    <text evidence="2 6">Belongs to the TMC family.</text>
</comment>
<feature type="region of interest" description="Disordered" evidence="7">
    <location>
        <begin position="812"/>
        <end position="831"/>
    </location>
</feature>
<accession>A0AAX7TPS1</accession>
<name>A0AAX7TPS1_ASTCA</name>
<evidence type="ECO:0000256" key="5">
    <source>
        <dbReference type="ARBA" id="ARBA00023136"/>
    </source>
</evidence>
<keyword evidence="10" id="KW-1185">Reference proteome</keyword>
<feature type="transmembrane region" description="Helical" evidence="6">
    <location>
        <begin position="769"/>
        <end position="793"/>
    </location>
</feature>
<evidence type="ECO:0000256" key="7">
    <source>
        <dbReference type="SAM" id="MobiDB-lite"/>
    </source>
</evidence>
<evidence type="ECO:0000256" key="6">
    <source>
        <dbReference type="RuleBase" id="RU310713"/>
    </source>
</evidence>
<comment type="subcellular location">
    <subcellularLocation>
        <location evidence="1 6">Membrane</location>
        <topology evidence="1 6">Multi-pass membrane protein</topology>
    </subcellularLocation>
</comment>
<reference evidence="9" key="1">
    <citation type="submission" date="2018-05" db="EMBL/GenBank/DDBJ databases">
        <authorList>
            <person name="Datahose"/>
        </authorList>
    </citation>
    <scope>NUCLEOTIDE SEQUENCE</scope>
</reference>
<evidence type="ECO:0000256" key="4">
    <source>
        <dbReference type="ARBA" id="ARBA00022989"/>
    </source>
</evidence>
<reference evidence="9" key="2">
    <citation type="submission" date="2025-08" db="UniProtKB">
        <authorList>
            <consortium name="Ensembl"/>
        </authorList>
    </citation>
    <scope>IDENTIFICATION</scope>
</reference>
<organism evidence="9 10">
    <name type="scientific">Astatotilapia calliptera</name>
    <name type="common">Eastern happy</name>
    <name type="synonym">Chromis callipterus</name>
    <dbReference type="NCBI Taxonomy" id="8154"/>
    <lineage>
        <taxon>Eukaryota</taxon>
        <taxon>Metazoa</taxon>
        <taxon>Chordata</taxon>
        <taxon>Craniata</taxon>
        <taxon>Vertebrata</taxon>
        <taxon>Euteleostomi</taxon>
        <taxon>Actinopterygii</taxon>
        <taxon>Neopterygii</taxon>
        <taxon>Teleostei</taxon>
        <taxon>Neoteleostei</taxon>
        <taxon>Acanthomorphata</taxon>
        <taxon>Ovalentaria</taxon>
        <taxon>Cichlomorphae</taxon>
        <taxon>Cichliformes</taxon>
        <taxon>Cichlidae</taxon>
        <taxon>African cichlids</taxon>
        <taxon>Pseudocrenilabrinae</taxon>
        <taxon>Haplochromini</taxon>
        <taxon>Astatotilapia</taxon>
    </lineage>
</organism>
<feature type="compositionally biased region" description="Low complexity" evidence="7">
    <location>
        <begin position="900"/>
        <end position="911"/>
    </location>
</feature>
<evidence type="ECO:0000256" key="1">
    <source>
        <dbReference type="ARBA" id="ARBA00004141"/>
    </source>
</evidence>
<feature type="compositionally biased region" description="Acidic residues" evidence="7">
    <location>
        <begin position="71"/>
        <end position="81"/>
    </location>
</feature>
<feature type="region of interest" description="Disordered" evidence="7">
    <location>
        <begin position="55"/>
        <end position="202"/>
    </location>
</feature>
<feature type="compositionally biased region" description="Basic residues" evidence="7">
    <location>
        <begin position="107"/>
        <end position="119"/>
    </location>
</feature>
<evidence type="ECO:0000256" key="3">
    <source>
        <dbReference type="ARBA" id="ARBA00022692"/>
    </source>
</evidence>
<feature type="compositionally biased region" description="Basic and acidic residues" evidence="7">
    <location>
        <begin position="813"/>
        <end position="825"/>
    </location>
</feature>
<dbReference type="GO" id="GO:0060005">
    <property type="term" value="P:vestibular reflex"/>
    <property type="evidence" value="ECO:0007669"/>
    <property type="project" value="TreeGrafter"/>
</dbReference>
<feature type="compositionally biased region" description="Acidic residues" evidence="7">
    <location>
        <begin position="186"/>
        <end position="200"/>
    </location>
</feature>
<reference evidence="9" key="3">
    <citation type="submission" date="2025-09" db="UniProtKB">
        <authorList>
            <consortium name="Ensembl"/>
        </authorList>
    </citation>
    <scope>IDENTIFICATION</scope>
</reference>